<protein>
    <submittedName>
        <fullName evidence="5">Flp pilus assembly complex ATPase component TadA</fullName>
    </submittedName>
</protein>
<feature type="domain" description="Bacterial type II secretion system protein E" evidence="4">
    <location>
        <begin position="204"/>
        <end position="218"/>
    </location>
</feature>
<evidence type="ECO:0000256" key="3">
    <source>
        <dbReference type="ARBA" id="ARBA00022840"/>
    </source>
</evidence>
<keyword evidence="3" id="KW-0067">ATP-binding</keyword>
<dbReference type="InterPro" id="IPR027417">
    <property type="entry name" value="P-loop_NTPase"/>
</dbReference>
<keyword evidence="6" id="KW-1185">Reference proteome</keyword>
<dbReference type="RefSeq" id="WP_171100758.1">
    <property type="nucleotide sequence ID" value="NZ_CP053084.1"/>
</dbReference>
<gene>
    <name evidence="5" type="primary">tadA</name>
    <name evidence="5" type="ORF">HKT17_13620</name>
</gene>
<dbReference type="CDD" id="cd01129">
    <property type="entry name" value="PulE-GspE-like"/>
    <property type="match status" value="1"/>
</dbReference>
<dbReference type="Gene3D" id="3.30.450.90">
    <property type="match status" value="1"/>
</dbReference>
<evidence type="ECO:0000256" key="1">
    <source>
        <dbReference type="ARBA" id="ARBA00006611"/>
    </source>
</evidence>
<dbReference type="InterPro" id="IPR001482">
    <property type="entry name" value="T2SS/T4SS_dom"/>
</dbReference>
<name>A0ABX6N898_9BURK</name>
<dbReference type="SUPFAM" id="SSF52540">
    <property type="entry name" value="P-loop containing nucleoside triphosphate hydrolases"/>
    <property type="match status" value="1"/>
</dbReference>
<accession>A0ABX6N898</accession>
<dbReference type="PANTHER" id="PTHR30258:SF2">
    <property type="entry name" value="COMG OPERON PROTEIN 1"/>
    <property type="match status" value="1"/>
</dbReference>
<evidence type="ECO:0000313" key="6">
    <source>
        <dbReference type="Proteomes" id="UP000501130"/>
    </source>
</evidence>
<keyword evidence="2" id="KW-0547">Nucleotide-binding</keyword>
<comment type="similarity">
    <text evidence="1">Belongs to the GSP E family.</text>
</comment>
<proteinExistence type="inferred from homology"/>
<dbReference type="PANTHER" id="PTHR30258">
    <property type="entry name" value="TYPE II SECRETION SYSTEM PROTEIN GSPE-RELATED"/>
    <property type="match status" value="1"/>
</dbReference>
<evidence type="ECO:0000313" key="5">
    <source>
        <dbReference type="EMBL" id="QJR30659.1"/>
    </source>
</evidence>
<dbReference type="Proteomes" id="UP000501130">
    <property type="component" value="Chromosome"/>
</dbReference>
<dbReference type="InterPro" id="IPR003593">
    <property type="entry name" value="AAA+_ATPase"/>
</dbReference>
<evidence type="ECO:0000259" key="4">
    <source>
        <dbReference type="PROSITE" id="PS00662"/>
    </source>
</evidence>
<dbReference type="SMART" id="SM00382">
    <property type="entry name" value="AAA"/>
    <property type="match status" value="1"/>
</dbReference>
<dbReference type="EMBL" id="CP053084">
    <property type="protein sequence ID" value="QJR30659.1"/>
    <property type="molecule type" value="Genomic_DNA"/>
</dbReference>
<sequence length="332" mass="36308">MKQIQPDTAFKNIDNTIAYASAANASDIHITPSPMNFWVRLRVNGKLGQALGIPSDAGRSLIQAFKAESKMNIAETRRPQDARLTRNNLDLRLATHPSLHGENLVIRLLNTHSRMPLNRLGLSQAALTHIQQLLAHEHGLTLVAGATGSGKTTTLHAMLNNLGACAGRIATLEDPVEIINPEAVQTDLSRLPHLNFASGLRSLMRQDPDTILVGEVRDEETAELTLNAALTGHRVFASVHAPDCLGAISRLTELNVRLGSLMNCLNGIVTLRLKPAEQDEQRQLWAEIVNLKNMPRKGILSCKSIDELMQLFSSANHLPFPSSSTLNPSYEN</sequence>
<dbReference type="PROSITE" id="PS00662">
    <property type="entry name" value="T2SP_E"/>
    <property type="match status" value="1"/>
</dbReference>
<reference evidence="5 6" key="1">
    <citation type="submission" date="2020-05" db="EMBL/GenBank/DDBJ databases">
        <title>Compete genome of Limnobacter sp. SAORIC-580.</title>
        <authorList>
            <person name="Song J."/>
            <person name="Cho J.-C."/>
        </authorList>
    </citation>
    <scope>NUCLEOTIDE SEQUENCE [LARGE SCALE GENOMIC DNA]</scope>
    <source>
        <strain evidence="5 6">SAORIC-580</strain>
    </source>
</reference>
<organism evidence="5 6">
    <name type="scientific">Limnobacter profundi</name>
    <dbReference type="NCBI Taxonomy" id="2732163"/>
    <lineage>
        <taxon>Bacteria</taxon>
        <taxon>Pseudomonadati</taxon>
        <taxon>Pseudomonadota</taxon>
        <taxon>Betaproteobacteria</taxon>
        <taxon>Burkholderiales</taxon>
        <taxon>Burkholderiaceae</taxon>
        <taxon>Limnobacter</taxon>
    </lineage>
</organism>
<dbReference type="Pfam" id="PF00437">
    <property type="entry name" value="T2SSE"/>
    <property type="match status" value="1"/>
</dbReference>
<dbReference type="Gene3D" id="3.40.50.300">
    <property type="entry name" value="P-loop containing nucleotide triphosphate hydrolases"/>
    <property type="match status" value="1"/>
</dbReference>
<evidence type="ECO:0000256" key="2">
    <source>
        <dbReference type="ARBA" id="ARBA00022741"/>
    </source>
</evidence>